<comment type="caution">
    <text evidence="2">The sequence shown here is derived from an EMBL/GenBank/DDBJ whole genome shotgun (WGS) entry which is preliminary data.</text>
</comment>
<sequence>MGREQLDADGATTGNSSKCDLKIWHSRLKEDGSRERTTVALLDQAELPRDDSALVVERKFDEKNRLESTTLEVNSPYVLKAFQQVVGTHPTLAEDFSKPFSIELPSEMLFHCWNDLEIYCSKSDDDTVRSQLGDLLRFMDVDMGTMKRAFEAQVGGGLVDYSRLHMLFRPGDLVIHHVKSQPWLLRVSKSAYEEKPTCGKYFELHCEYSDYDGTTHGRSKKVFAMLQRQFFGQDKPCQITDLPVYPYHPDPEDEDLRHRLHERGQRYQAFASVSVREYDGPAEFLKESPYDFFDKDEEHFPQVWLPYHETGRVIVDRKTYEQETYKGQVSRLSMEALETITYAPYVLGFSCNRKNWCRFYLEHLQDVPWKLDAFDELILPSLQRDLLEGLVSSHQFMDDVRDETKQKGKGLVVLLHGPPGCGKTMSAECSAEITQKALFSTSMSELNKFNSTWDFERNLTGLLRLASTWKSIVLFDEADVFLEARQGGEGAQERNSLVAVFLRHLEYFSGIVFLTTNRVQVFDAAMKSRIHLALTYHEPDELARRQIWARNVDKVTNKDETIVKAVDRLAITPLNGREISNTITTACTLARYRGVPLGTTHVDQVLGVRKEFDMSLEEVQLLKNAPLTVNTKKS</sequence>
<dbReference type="PANTHER" id="PTHR46411:SF3">
    <property type="entry name" value="AAA+ ATPASE DOMAIN-CONTAINING PROTEIN"/>
    <property type="match status" value="1"/>
</dbReference>
<keyword evidence="2" id="KW-0378">Hydrolase</keyword>
<dbReference type="Pfam" id="PF22942">
    <property type="entry name" value="DUF7025"/>
    <property type="match status" value="1"/>
</dbReference>
<dbReference type="GO" id="GO:0016887">
    <property type="term" value="F:ATP hydrolysis activity"/>
    <property type="evidence" value="ECO:0007669"/>
    <property type="project" value="InterPro"/>
</dbReference>
<dbReference type="Pfam" id="PF00004">
    <property type="entry name" value="AAA"/>
    <property type="match status" value="1"/>
</dbReference>
<organism evidence="2 3">
    <name type="scientific">Myriangium duriaei CBS 260.36</name>
    <dbReference type="NCBI Taxonomy" id="1168546"/>
    <lineage>
        <taxon>Eukaryota</taxon>
        <taxon>Fungi</taxon>
        <taxon>Dikarya</taxon>
        <taxon>Ascomycota</taxon>
        <taxon>Pezizomycotina</taxon>
        <taxon>Dothideomycetes</taxon>
        <taxon>Dothideomycetidae</taxon>
        <taxon>Myriangiales</taxon>
        <taxon>Myriangiaceae</taxon>
        <taxon>Myriangium</taxon>
    </lineage>
</organism>
<dbReference type="PANTHER" id="PTHR46411">
    <property type="entry name" value="FAMILY ATPASE, PUTATIVE-RELATED"/>
    <property type="match status" value="1"/>
</dbReference>
<keyword evidence="3" id="KW-1185">Reference proteome</keyword>
<dbReference type="InterPro" id="IPR027417">
    <property type="entry name" value="P-loop_NTPase"/>
</dbReference>
<dbReference type="EMBL" id="ML996089">
    <property type="protein sequence ID" value="KAF2150286.1"/>
    <property type="molecule type" value="Genomic_DNA"/>
</dbReference>
<dbReference type="SUPFAM" id="SSF52540">
    <property type="entry name" value="P-loop containing nucleoside triphosphate hydrolases"/>
    <property type="match status" value="1"/>
</dbReference>
<proteinExistence type="predicted"/>
<dbReference type="InterPro" id="IPR003959">
    <property type="entry name" value="ATPase_AAA_core"/>
</dbReference>
<dbReference type="InterPro" id="IPR054289">
    <property type="entry name" value="DUF7025"/>
</dbReference>
<evidence type="ECO:0000313" key="2">
    <source>
        <dbReference type="EMBL" id="KAF2150286.1"/>
    </source>
</evidence>
<gene>
    <name evidence="2" type="ORF">K461DRAFT_280316</name>
</gene>
<dbReference type="GO" id="GO:0005524">
    <property type="term" value="F:ATP binding"/>
    <property type="evidence" value="ECO:0007669"/>
    <property type="project" value="InterPro"/>
</dbReference>
<evidence type="ECO:0000313" key="3">
    <source>
        <dbReference type="Proteomes" id="UP000799439"/>
    </source>
</evidence>
<feature type="domain" description="AAA+ ATPase" evidence="1">
    <location>
        <begin position="409"/>
        <end position="540"/>
    </location>
</feature>
<dbReference type="SMART" id="SM00382">
    <property type="entry name" value="AAA"/>
    <property type="match status" value="1"/>
</dbReference>
<dbReference type="Proteomes" id="UP000799439">
    <property type="component" value="Unassembled WGS sequence"/>
</dbReference>
<dbReference type="AlphaFoldDB" id="A0A9P4IV86"/>
<dbReference type="Gene3D" id="3.40.50.300">
    <property type="entry name" value="P-loop containing nucleotide triphosphate hydrolases"/>
    <property type="match status" value="1"/>
</dbReference>
<accession>A0A9P4IV86</accession>
<dbReference type="OrthoDB" id="10042665at2759"/>
<protein>
    <submittedName>
        <fullName evidence="2">P-loop containing nucleoside triphosphate hydrolase protein</fullName>
    </submittedName>
</protein>
<name>A0A9P4IV86_9PEZI</name>
<reference evidence="2" key="1">
    <citation type="journal article" date="2020" name="Stud. Mycol.">
        <title>101 Dothideomycetes genomes: a test case for predicting lifestyles and emergence of pathogens.</title>
        <authorList>
            <person name="Haridas S."/>
            <person name="Albert R."/>
            <person name="Binder M."/>
            <person name="Bloem J."/>
            <person name="Labutti K."/>
            <person name="Salamov A."/>
            <person name="Andreopoulos B."/>
            <person name="Baker S."/>
            <person name="Barry K."/>
            <person name="Bills G."/>
            <person name="Bluhm B."/>
            <person name="Cannon C."/>
            <person name="Castanera R."/>
            <person name="Culley D."/>
            <person name="Daum C."/>
            <person name="Ezra D."/>
            <person name="Gonzalez J."/>
            <person name="Henrissat B."/>
            <person name="Kuo A."/>
            <person name="Liang C."/>
            <person name="Lipzen A."/>
            <person name="Lutzoni F."/>
            <person name="Magnuson J."/>
            <person name="Mondo S."/>
            <person name="Nolan M."/>
            <person name="Ohm R."/>
            <person name="Pangilinan J."/>
            <person name="Park H.-J."/>
            <person name="Ramirez L."/>
            <person name="Alfaro M."/>
            <person name="Sun H."/>
            <person name="Tritt A."/>
            <person name="Yoshinaga Y."/>
            <person name="Zwiers L.-H."/>
            <person name="Turgeon B."/>
            <person name="Goodwin S."/>
            <person name="Spatafora J."/>
            <person name="Crous P."/>
            <person name="Grigoriev I."/>
        </authorList>
    </citation>
    <scope>NUCLEOTIDE SEQUENCE</scope>
    <source>
        <strain evidence="2">CBS 260.36</strain>
    </source>
</reference>
<evidence type="ECO:0000259" key="1">
    <source>
        <dbReference type="SMART" id="SM00382"/>
    </source>
</evidence>
<dbReference type="InterPro" id="IPR003593">
    <property type="entry name" value="AAA+_ATPase"/>
</dbReference>